<dbReference type="STRING" id="1236976.JCM16418_805"/>
<keyword evidence="3" id="KW-1185">Reference proteome</keyword>
<dbReference type="Proteomes" id="UP000019364">
    <property type="component" value="Unassembled WGS sequence"/>
</dbReference>
<evidence type="ECO:0000313" key="3">
    <source>
        <dbReference type="Proteomes" id="UP000019364"/>
    </source>
</evidence>
<feature type="region of interest" description="Disordered" evidence="1">
    <location>
        <begin position="1"/>
        <end position="28"/>
    </location>
</feature>
<reference evidence="2 3" key="1">
    <citation type="journal article" date="2014" name="Genome Announc.">
        <title>Draft Genome Sequence of Paenibacillus pini JCM 16418T, Isolated from the Rhizosphere of Pine Tree.</title>
        <authorList>
            <person name="Yuki M."/>
            <person name="Oshima K."/>
            <person name="Suda W."/>
            <person name="Oshida Y."/>
            <person name="Kitamura K."/>
            <person name="Iida Y."/>
            <person name="Hattori M."/>
            <person name="Ohkuma M."/>
        </authorList>
    </citation>
    <scope>NUCLEOTIDE SEQUENCE [LARGE SCALE GENOMIC DNA]</scope>
    <source>
        <strain evidence="2 3">JCM 16418</strain>
    </source>
</reference>
<name>W7YGU6_9BACL</name>
<accession>W7YGU6</accession>
<gene>
    <name evidence="2" type="ORF">JCM16418_805</name>
</gene>
<sequence length="76" mass="8236">MTAAENKDYSSPRTAPARATSQQGGTRKIEIQLTVDVNGGSMDSQQTTSLTTQMKQVMQDVIEEAMRRGNFGEAAI</sequence>
<comment type="caution">
    <text evidence="2">The sequence shown here is derived from an EMBL/GenBank/DDBJ whole genome shotgun (WGS) entry which is preliminary data.</text>
</comment>
<dbReference type="EMBL" id="BAVZ01000002">
    <property type="protein sequence ID" value="GAF06823.1"/>
    <property type="molecule type" value="Genomic_DNA"/>
</dbReference>
<feature type="compositionally biased region" description="Polar residues" evidence="1">
    <location>
        <begin position="11"/>
        <end position="25"/>
    </location>
</feature>
<dbReference type="AlphaFoldDB" id="W7YGU6"/>
<proteinExistence type="predicted"/>
<evidence type="ECO:0000313" key="2">
    <source>
        <dbReference type="EMBL" id="GAF06823.1"/>
    </source>
</evidence>
<evidence type="ECO:0000256" key="1">
    <source>
        <dbReference type="SAM" id="MobiDB-lite"/>
    </source>
</evidence>
<organism evidence="2 3">
    <name type="scientific">Paenibacillus pini JCM 16418</name>
    <dbReference type="NCBI Taxonomy" id="1236976"/>
    <lineage>
        <taxon>Bacteria</taxon>
        <taxon>Bacillati</taxon>
        <taxon>Bacillota</taxon>
        <taxon>Bacilli</taxon>
        <taxon>Bacillales</taxon>
        <taxon>Paenibacillaceae</taxon>
        <taxon>Paenibacillus</taxon>
    </lineage>
</organism>
<feature type="compositionally biased region" description="Basic and acidic residues" evidence="1">
    <location>
        <begin position="1"/>
        <end position="10"/>
    </location>
</feature>
<protein>
    <submittedName>
        <fullName evidence="2">Uncharacterized protein</fullName>
    </submittedName>
</protein>